<evidence type="ECO:0000313" key="2">
    <source>
        <dbReference type="Proteomes" id="UP000178413"/>
    </source>
</evidence>
<dbReference type="EMBL" id="MHRM01000006">
    <property type="protein sequence ID" value="OHA24333.1"/>
    <property type="molecule type" value="Genomic_DNA"/>
</dbReference>
<dbReference type="InterPro" id="IPR037038">
    <property type="entry name" value="HepT-like_sf"/>
</dbReference>
<accession>A0A1G2MKD4</accession>
<dbReference type="Proteomes" id="UP000178413">
    <property type="component" value="Unassembled WGS sequence"/>
</dbReference>
<gene>
    <name evidence="1" type="ORF">A3D50_02240</name>
</gene>
<name>A0A1G2MKD4_9BACT</name>
<evidence type="ECO:0000313" key="1">
    <source>
        <dbReference type="EMBL" id="OHA24333.1"/>
    </source>
</evidence>
<dbReference type="Gene3D" id="1.20.120.580">
    <property type="entry name" value="bsu32300-like"/>
    <property type="match status" value="1"/>
</dbReference>
<reference evidence="1 2" key="1">
    <citation type="journal article" date="2016" name="Nat. Commun.">
        <title>Thousands of microbial genomes shed light on interconnected biogeochemical processes in an aquifer system.</title>
        <authorList>
            <person name="Anantharaman K."/>
            <person name="Brown C.T."/>
            <person name="Hug L.A."/>
            <person name="Sharon I."/>
            <person name="Castelle C.J."/>
            <person name="Probst A.J."/>
            <person name="Thomas B.C."/>
            <person name="Singh A."/>
            <person name="Wilkins M.J."/>
            <person name="Karaoz U."/>
            <person name="Brodie E.L."/>
            <person name="Williams K.H."/>
            <person name="Hubbard S.S."/>
            <person name="Banfield J.F."/>
        </authorList>
    </citation>
    <scope>NUCLEOTIDE SEQUENCE [LARGE SCALE GENOMIC DNA]</scope>
</reference>
<sequence length="64" mass="7735">MSHELLNDFIKSSNLRNILIHEYDFDEDNFIFYKSAKEFVPLYEEYIEAIKRYIASRKGGQRDL</sequence>
<comment type="caution">
    <text evidence="1">The sequence shown here is derived from an EMBL/GenBank/DDBJ whole genome shotgun (WGS) entry which is preliminary data.</text>
</comment>
<proteinExistence type="predicted"/>
<organism evidence="1 2">
    <name type="scientific">Candidatus Taylorbacteria bacterium RIFCSPHIGHO2_02_FULL_44_12</name>
    <dbReference type="NCBI Taxonomy" id="1802308"/>
    <lineage>
        <taxon>Bacteria</taxon>
        <taxon>Candidatus Tayloriibacteriota</taxon>
    </lineage>
</organism>
<dbReference type="AlphaFoldDB" id="A0A1G2MKD4"/>
<dbReference type="STRING" id="1802308.A3D50_02240"/>
<protein>
    <submittedName>
        <fullName evidence="1">Uncharacterized protein</fullName>
    </submittedName>
</protein>